<evidence type="ECO:0000313" key="6">
    <source>
        <dbReference type="Proteomes" id="UP001296873"/>
    </source>
</evidence>
<comment type="caution">
    <text evidence="5">The sequence shown here is derived from an EMBL/GenBank/DDBJ whole genome shotgun (WGS) entry which is preliminary data.</text>
</comment>
<organism evidence="5 6">
    <name type="scientific">Rhodovibrio sodomensis</name>
    <dbReference type="NCBI Taxonomy" id="1088"/>
    <lineage>
        <taxon>Bacteria</taxon>
        <taxon>Pseudomonadati</taxon>
        <taxon>Pseudomonadota</taxon>
        <taxon>Alphaproteobacteria</taxon>
        <taxon>Rhodospirillales</taxon>
        <taxon>Rhodovibrionaceae</taxon>
        <taxon>Rhodovibrio</taxon>
    </lineage>
</organism>
<dbReference type="EMBL" id="NRRL01000001">
    <property type="protein sequence ID" value="MBK1666524.1"/>
    <property type="molecule type" value="Genomic_DNA"/>
</dbReference>
<dbReference type="PANTHER" id="PTHR43877">
    <property type="entry name" value="AMINOALKYLPHOSPHONATE N-ACETYLTRANSFERASE-RELATED-RELATED"/>
    <property type="match status" value="1"/>
</dbReference>
<evidence type="ECO:0000259" key="4">
    <source>
        <dbReference type="PROSITE" id="PS51186"/>
    </source>
</evidence>
<keyword evidence="1" id="KW-0808">Transferase</keyword>
<dbReference type="InterPro" id="IPR050832">
    <property type="entry name" value="Bact_Acetyltransf"/>
</dbReference>
<dbReference type="PANTHER" id="PTHR43877:SF1">
    <property type="entry name" value="ACETYLTRANSFERASE"/>
    <property type="match status" value="1"/>
</dbReference>
<dbReference type="PROSITE" id="PS51186">
    <property type="entry name" value="GNAT"/>
    <property type="match status" value="1"/>
</dbReference>
<dbReference type="InterPro" id="IPR016181">
    <property type="entry name" value="Acyl_CoA_acyltransferase"/>
</dbReference>
<keyword evidence="6" id="KW-1185">Reference proteome</keyword>
<dbReference type="Gene3D" id="3.40.630.30">
    <property type="match status" value="1"/>
</dbReference>
<feature type="region of interest" description="Disordered" evidence="3">
    <location>
        <begin position="1"/>
        <end position="95"/>
    </location>
</feature>
<dbReference type="Proteomes" id="UP001296873">
    <property type="component" value="Unassembled WGS sequence"/>
</dbReference>
<evidence type="ECO:0000256" key="3">
    <source>
        <dbReference type="SAM" id="MobiDB-lite"/>
    </source>
</evidence>
<evidence type="ECO:0000256" key="2">
    <source>
        <dbReference type="ARBA" id="ARBA00023315"/>
    </source>
</evidence>
<proteinExistence type="predicted"/>
<protein>
    <recommendedName>
        <fullName evidence="4">N-acetyltransferase domain-containing protein</fullName>
    </recommendedName>
</protein>
<dbReference type="SUPFAM" id="SSF55729">
    <property type="entry name" value="Acyl-CoA N-acyltransferases (Nat)"/>
    <property type="match status" value="1"/>
</dbReference>
<keyword evidence="2" id="KW-0012">Acyltransferase</keyword>
<dbReference type="InterPro" id="IPR000182">
    <property type="entry name" value="GNAT_dom"/>
</dbReference>
<dbReference type="Pfam" id="PF00583">
    <property type="entry name" value="Acetyltransf_1"/>
    <property type="match status" value="1"/>
</dbReference>
<evidence type="ECO:0000313" key="5">
    <source>
        <dbReference type="EMBL" id="MBK1666524.1"/>
    </source>
</evidence>
<dbReference type="CDD" id="cd04301">
    <property type="entry name" value="NAT_SF"/>
    <property type="match status" value="1"/>
</dbReference>
<feature type="compositionally biased region" description="Basic residues" evidence="3">
    <location>
        <begin position="84"/>
        <end position="95"/>
    </location>
</feature>
<accession>A0ABS1D8F6</accession>
<sequence>MTGASGAAAPVVERAPPPPRSPHVQTGCCVEASCSRPRQEDRRAPNHPTDRQPPKRHTRPSAAPGRSGQVPPLHNPHAGPRDHALRRRTGPRHRTLLGLKVDGEIRGLAELICFPAGGASPDAEAAFTVEPAWQGLGHGRALMEAALRDAARREVAQIVLHIQPQNLPMRRIAERHSFRIMLDSGEILATRQVIPDDQPLAA</sequence>
<feature type="compositionally biased region" description="Basic and acidic residues" evidence="3">
    <location>
        <begin position="37"/>
        <end position="53"/>
    </location>
</feature>
<feature type="domain" description="N-acetyltransferase" evidence="4">
    <location>
        <begin position="56"/>
        <end position="202"/>
    </location>
</feature>
<gene>
    <name evidence="5" type="ORF">CKO28_00520</name>
</gene>
<evidence type="ECO:0000256" key="1">
    <source>
        <dbReference type="ARBA" id="ARBA00022679"/>
    </source>
</evidence>
<reference evidence="5 6" key="1">
    <citation type="journal article" date="2020" name="Microorganisms">
        <title>Osmotic Adaptation and Compatible Solute Biosynthesis of Phototrophic Bacteria as Revealed from Genome Analyses.</title>
        <authorList>
            <person name="Imhoff J.F."/>
            <person name="Rahn T."/>
            <person name="Kunzel S."/>
            <person name="Keller A."/>
            <person name="Neulinger S.C."/>
        </authorList>
    </citation>
    <scope>NUCLEOTIDE SEQUENCE [LARGE SCALE GENOMIC DNA]</scope>
    <source>
        <strain evidence="5 6">DSM 9895</strain>
    </source>
</reference>
<name>A0ABS1D8F6_9PROT</name>